<dbReference type="EMBL" id="MDYM01000037">
    <property type="protein sequence ID" value="OQD59949.1"/>
    <property type="molecule type" value="Genomic_DNA"/>
</dbReference>
<keyword evidence="2" id="KW-1185">Reference proteome</keyword>
<comment type="caution">
    <text evidence="1">The sequence shown here is derived from an EMBL/GenBank/DDBJ whole genome shotgun (WGS) entry which is preliminary data.</text>
</comment>
<organism evidence="1 2">
    <name type="scientific">Penicillium polonicum</name>
    <dbReference type="NCBI Taxonomy" id="60169"/>
    <lineage>
        <taxon>Eukaryota</taxon>
        <taxon>Fungi</taxon>
        <taxon>Dikarya</taxon>
        <taxon>Ascomycota</taxon>
        <taxon>Pezizomycotina</taxon>
        <taxon>Eurotiomycetes</taxon>
        <taxon>Eurotiomycetidae</taxon>
        <taxon>Eurotiales</taxon>
        <taxon>Aspergillaceae</taxon>
        <taxon>Penicillium</taxon>
    </lineage>
</organism>
<name>A0A1V6N5K8_PENPO</name>
<dbReference type="AlphaFoldDB" id="A0A1V6N5K8"/>
<accession>A0A1V6N5K8</accession>
<evidence type="ECO:0000313" key="2">
    <source>
        <dbReference type="Proteomes" id="UP000191408"/>
    </source>
</evidence>
<protein>
    <submittedName>
        <fullName evidence="1">Uncharacterized protein</fullName>
    </submittedName>
</protein>
<dbReference type="Proteomes" id="UP000191408">
    <property type="component" value="Unassembled WGS sequence"/>
</dbReference>
<sequence length="17" mass="1782">MADEVSASENSNQVSTL</sequence>
<gene>
    <name evidence="1" type="ORF">PENPOL_c037G08868</name>
</gene>
<proteinExistence type="predicted"/>
<reference evidence="2" key="1">
    <citation type="journal article" date="2017" name="Nat. Microbiol.">
        <title>Global analysis of biosynthetic gene clusters reveals vast potential of secondary metabolite production in Penicillium species.</title>
        <authorList>
            <person name="Nielsen J.C."/>
            <person name="Grijseels S."/>
            <person name="Prigent S."/>
            <person name="Ji B."/>
            <person name="Dainat J."/>
            <person name="Nielsen K.F."/>
            <person name="Frisvad J.C."/>
            <person name="Workman M."/>
            <person name="Nielsen J."/>
        </authorList>
    </citation>
    <scope>NUCLEOTIDE SEQUENCE [LARGE SCALE GENOMIC DNA]</scope>
    <source>
        <strain evidence="2">IBT 4502</strain>
    </source>
</reference>
<evidence type="ECO:0000313" key="1">
    <source>
        <dbReference type="EMBL" id="OQD59949.1"/>
    </source>
</evidence>